<protein>
    <submittedName>
        <fullName evidence="1">Uncharacterized protein</fullName>
    </submittedName>
</protein>
<gene>
    <name evidence="1" type="ORF">GCM10023318_37330</name>
</gene>
<proteinExistence type="predicted"/>
<organism evidence="1 2">
    <name type="scientific">Nocardia callitridis</name>
    <dbReference type="NCBI Taxonomy" id="648753"/>
    <lineage>
        <taxon>Bacteria</taxon>
        <taxon>Bacillati</taxon>
        <taxon>Actinomycetota</taxon>
        <taxon>Actinomycetes</taxon>
        <taxon>Mycobacteriales</taxon>
        <taxon>Nocardiaceae</taxon>
        <taxon>Nocardia</taxon>
    </lineage>
</organism>
<comment type="caution">
    <text evidence="1">The sequence shown here is derived from an EMBL/GenBank/DDBJ whole genome shotgun (WGS) entry which is preliminary data.</text>
</comment>
<name>A0ABP9KG52_9NOCA</name>
<dbReference type="RefSeq" id="WP_345496813.1">
    <property type="nucleotide sequence ID" value="NZ_BAABJM010000003.1"/>
</dbReference>
<reference evidence="2" key="1">
    <citation type="journal article" date="2019" name="Int. J. Syst. Evol. Microbiol.">
        <title>The Global Catalogue of Microorganisms (GCM) 10K type strain sequencing project: providing services to taxonomists for standard genome sequencing and annotation.</title>
        <authorList>
            <consortium name="The Broad Institute Genomics Platform"/>
            <consortium name="The Broad Institute Genome Sequencing Center for Infectious Disease"/>
            <person name="Wu L."/>
            <person name="Ma J."/>
        </authorList>
    </citation>
    <scope>NUCLEOTIDE SEQUENCE [LARGE SCALE GENOMIC DNA]</scope>
    <source>
        <strain evidence="2">JCM 18298</strain>
    </source>
</reference>
<accession>A0ABP9KG52</accession>
<dbReference type="EMBL" id="BAABJM010000003">
    <property type="protein sequence ID" value="GAA5058243.1"/>
    <property type="molecule type" value="Genomic_DNA"/>
</dbReference>
<sequence length="432" mass="47014">MTDLVTHAQLVLLARTLHVPVRRVAHLERLGARHLHEIQQRMAAIVFEQHTEVFARISKLVPIIPLGVSMPLVQRFVPPTMTGRAAGSIGVEHPKKAADIIAVLGTSYAADCVPYIDPRTIATVAEHAPWRPIAEILNEILRRGDYITAGPFLEYLNAGLIDAVEFGVHDDAGVIFSAAYAYSSSSVSAILRRLSSGRRQRVPRIVHTVLHGSAELQRAGLSTFARCEPDVIASVGEVLFRVGNAQSIGNLVVTAIRVGAVEELLTFADQLTPAAKDTLAGYPVFGNEAVLTGLIGALESSRDPIVWHGLFEILRRNGPELGQRAARMLADLPDETVAALPSIAAEADLWRVLLRVLAAADATVHERIGAVWATLPPERLSGLELHIHELDLGQAVSALTEQISTASMEEVFFRRRQRSRHRDSADDGWPLS</sequence>
<keyword evidence="2" id="KW-1185">Reference proteome</keyword>
<evidence type="ECO:0000313" key="1">
    <source>
        <dbReference type="EMBL" id="GAA5058243.1"/>
    </source>
</evidence>
<evidence type="ECO:0000313" key="2">
    <source>
        <dbReference type="Proteomes" id="UP001500603"/>
    </source>
</evidence>
<dbReference type="Proteomes" id="UP001500603">
    <property type="component" value="Unassembled WGS sequence"/>
</dbReference>